<dbReference type="Proteomes" id="UP000586827">
    <property type="component" value="Unassembled WGS sequence"/>
</dbReference>
<keyword evidence="2" id="KW-1185">Reference proteome</keyword>
<evidence type="ECO:0000313" key="1">
    <source>
        <dbReference type="EMBL" id="NNH71863.1"/>
    </source>
</evidence>
<organism evidence="1 2">
    <name type="scientific">Nocardia uniformis</name>
    <dbReference type="NCBI Taxonomy" id="53432"/>
    <lineage>
        <taxon>Bacteria</taxon>
        <taxon>Bacillati</taxon>
        <taxon>Actinomycetota</taxon>
        <taxon>Actinomycetes</taxon>
        <taxon>Mycobacteriales</taxon>
        <taxon>Nocardiaceae</taxon>
        <taxon>Nocardia</taxon>
    </lineage>
</organism>
<comment type="caution">
    <text evidence="1">The sequence shown here is derived from an EMBL/GenBank/DDBJ whole genome shotgun (WGS) entry which is preliminary data.</text>
</comment>
<evidence type="ECO:0000313" key="2">
    <source>
        <dbReference type="Proteomes" id="UP000586827"/>
    </source>
</evidence>
<dbReference type="EMBL" id="JABELX010000006">
    <property type="protein sequence ID" value="NNH71863.1"/>
    <property type="molecule type" value="Genomic_DNA"/>
</dbReference>
<dbReference type="RefSeq" id="WP_067519410.1">
    <property type="nucleotide sequence ID" value="NZ_JABELX010000006.1"/>
</dbReference>
<reference evidence="1 2" key="1">
    <citation type="submission" date="2020-05" db="EMBL/GenBank/DDBJ databases">
        <title>MicrobeNet Type strains.</title>
        <authorList>
            <person name="Nicholson A.C."/>
        </authorList>
    </citation>
    <scope>NUCLEOTIDE SEQUENCE [LARGE SCALE GENOMIC DNA]</scope>
    <source>
        <strain evidence="1 2">JCM 3224</strain>
    </source>
</reference>
<sequence length="242" mass="26931">MIVYSFEKHLQVADFDPETGALRRFERGELPAGTEPAGYFGELGAKDPAVFYRGTDGLLLRVDDEIIALDDPDAEVHWEQIDPNRAGLLILTPQRTYRLDYPNSLTELRQDPNFGMSGEEPEDFDFGLFISNVLADPNRRTRILPIPTASQPASPPAPTRIALYSYARDLRPEKVAEFTWSPADGVALTVLDAEWGALAWEYFTTGIPAATGPIPASSGQTFMRALLRPSRSTYYRFVDESA</sequence>
<gene>
    <name evidence="1" type="ORF">HLB23_18710</name>
</gene>
<protein>
    <submittedName>
        <fullName evidence="1">Uncharacterized protein</fullName>
    </submittedName>
</protein>
<name>A0A849BZ85_9NOCA</name>
<dbReference type="AlphaFoldDB" id="A0A849BZ85"/>
<accession>A0A849BZ85</accession>
<proteinExistence type="predicted"/>